<dbReference type="RefSeq" id="XP_010451328.1">
    <property type="nucleotide sequence ID" value="XM_010453026.1"/>
</dbReference>
<dbReference type="PANTHER" id="PTHR13097">
    <property type="entry name" value="TRANSCRIPTION INITIATION FACTOR IIE, ALPHA SUBUNIT"/>
    <property type="match status" value="1"/>
</dbReference>
<reference evidence="4" key="1">
    <citation type="journal article" date="2014" name="Nat. Commun.">
        <title>The emerging biofuel crop Camelina sativa retains a highly undifferentiated hexaploid genome structure.</title>
        <authorList>
            <person name="Kagale S."/>
            <person name="Koh C."/>
            <person name="Nixon J."/>
            <person name="Bollina V."/>
            <person name="Clarke W.E."/>
            <person name="Tuteja R."/>
            <person name="Spillane C."/>
            <person name="Robinson S.J."/>
            <person name="Links M.G."/>
            <person name="Clarke C."/>
            <person name="Higgins E.E."/>
            <person name="Huebert T."/>
            <person name="Sharpe A.G."/>
            <person name="Parkin I.A."/>
        </authorList>
    </citation>
    <scope>NUCLEOTIDE SEQUENCE [LARGE SCALE GENOMIC DNA]</scope>
    <source>
        <strain evidence="4">cv. DH55</strain>
    </source>
</reference>
<name>A0ABM0V5Z8_CAMSA</name>
<feature type="domain" description="HTH TFE/IIEalpha-type" evidence="3">
    <location>
        <begin position="21"/>
        <end position="143"/>
    </location>
</feature>
<dbReference type="SUPFAM" id="SSF57783">
    <property type="entry name" value="Zinc beta-ribbon"/>
    <property type="match status" value="1"/>
</dbReference>
<evidence type="ECO:0000313" key="4">
    <source>
        <dbReference type="Proteomes" id="UP000694864"/>
    </source>
</evidence>
<evidence type="ECO:0000259" key="3">
    <source>
        <dbReference type="PROSITE" id="PS51344"/>
    </source>
</evidence>
<dbReference type="PANTHER" id="PTHR13097:SF7">
    <property type="entry name" value="GENERAL TRANSCRIPTION FACTOR IIE SUBUNIT 1"/>
    <property type="match status" value="1"/>
</dbReference>
<feature type="compositionally biased region" description="Basic and acidic residues" evidence="2">
    <location>
        <begin position="353"/>
        <end position="362"/>
    </location>
</feature>
<feature type="region of interest" description="Disordered" evidence="2">
    <location>
        <begin position="392"/>
        <end position="455"/>
    </location>
</feature>
<keyword evidence="4" id="KW-1185">Reference proteome</keyword>
<reference evidence="5" key="2">
    <citation type="submission" date="2025-08" db="UniProtKB">
        <authorList>
            <consortium name="RefSeq"/>
        </authorList>
    </citation>
    <scope>IDENTIFICATION</scope>
    <source>
        <tissue evidence="5">Leaf</tissue>
    </source>
</reference>
<evidence type="ECO:0000256" key="2">
    <source>
        <dbReference type="SAM" id="MobiDB-lite"/>
    </source>
</evidence>
<dbReference type="InterPro" id="IPR017919">
    <property type="entry name" value="TFIIE/TFIIEa_HTH"/>
</dbReference>
<comment type="similarity">
    <text evidence="1">Belongs to the TFIIE alpha subunit family.</text>
</comment>
<proteinExistence type="inferred from homology"/>
<dbReference type="GeneID" id="104733448"/>
<protein>
    <submittedName>
        <fullName evidence="5">Transcription initiation factor IIE subunit alpha-like</fullName>
    </submittedName>
</protein>
<dbReference type="InterPro" id="IPR013083">
    <property type="entry name" value="Znf_RING/FYVE/PHD"/>
</dbReference>
<dbReference type="Proteomes" id="UP000694864">
    <property type="component" value="Chromosome 12"/>
</dbReference>
<dbReference type="InterPro" id="IPR002853">
    <property type="entry name" value="TFIIE_asu"/>
</dbReference>
<dbReference type="InterPro" id="IPR039997">
    <property type="entry name" value="TFE"/>
</dbReference>
<feature type="compositionally biased region" description="Acidic residues" evidence="2">
    <location>
        <begin position="443"/>
        <end position="455"/>
    </location>
</feature>
<accession>A0ABM0V5Z8</accession>
<dbReference type="SMART" id="SM00531">
    <property type="entry name" value="TFIIE"/>
    <property type="match status" value="1"/>
</dbReference>
<feature type="compositionally biased region" description="Acidic residues" evidence="2">
    <location>
        <begin position="424"/>
        <end position="433"/>
    </location>
</feature>
<gene>
    <name evidence="5" type="primary">LOC104733448</name>
</gene>
<sequence length="455" mass="51813">MGLWFVNSIAKSSPVVVREPFVRLVKLVASAFYDNYTPESDKQQKSAKSDNKGIAVIVLNALTRWQWVKEEDLLPGGPKQLLRKVLRYFEEQKFIMRVDRKESARGAKKNSVSVANGQPGAKVKVHIHSYYCLDYSQIYDVVRYKLHRMKKELKDELEDKDTIQEYGCLNCKRKYNALDALRLISMADDSFHCEKCNGELVMEETVDGDDNARRRQREDLLQKMEVQLKPLMDHINRIKDIPVPSFESFPAWEARAAKAARENGYLNPDDPSRSQGGYGSTLMPFLRETEVEVNLGEKREDVNSEGGGDPSVKLFPSWLIKEGMNLTEEQRGYQMRQETKVDDGGSGGASEISDDKKPAMGSGDDKYLMDEYIKACYAAILEQKEIAEKLNKQESSGKLSPDIQLATSTSLDRQVGMKCKREDQEDVEWEEEAPVAANGNYKEEEDEEDVDWEEG</sequence>
<dbReference type="PROSITE" id="PS51344">
    <property type="entry name" value="HTH_TFE_IIE"/>
    <property type="match status" value="1"/>
</dbReference>
<dbReference type="Gene3D" id="3.30.40.10">
    <property type="entry name" value="Zinc/RING finger domain, C3HC4 (zinc finger)"/>
    <property type="match status" value="1"/>
</dbReference>
<evidence type="ECO:0000256" key="1">
    <source>
        <dbReference type="ARBA" id="ARBA00008947"/>
    </source>
</evidence>
<feature type="region of interest" description="Disordered" evidence="2">
    <location>
        <begin position="329"/>
        <end position="362"/>
    </location>
</feature>
<evidence type="ECO:0000313" key="5">
    <source>
        <dbReference type="RefSeq" id="XP_010451328.1"/>
    </source>
</evidence>
<organism evidence="4 5">
    <name type="scientific">Camelina sativa</name>
    <name type="common">False flax</name>
    <name type="synonym">Myagrum sativum</name>
    <dbReference type="NCBI Taxonomy" id="90675"/>
    <lineage>
        <taxon>Eukaryota</taxon>
        <taxon>Viridiplantae</taxon>
        <taxon>Streptophyta</taxon>
        <taxon>Embryophyta</taxon>
        <taxon>Tracheophyta</taxon>
        <taxon>Spermatophyta</taxon>
        <taxon>Magnoliopsida</taxon>
        <taxon>eudicotyledons</taxon>
        <taxon>Gunneridae</taxon>
        <taxon>Pentapetalae</taxon>
        <taxon>rosids</taxon>
        <taxon>malvids</taxon>
        <taxon>Brassicales</taxon>
        <taxon>Brassicaceae</taxon>
        <taxon>Camelineae</taxon>
        <taxon>Camelina</taxon>
    </lineage>
</organism>